<evidence type="ECO:0000313" key="2">
    <source>
        <dbReference type="Proteomes" id="UP000504636"/>
    </source>
</evidence>
<evidence type="ECO:0000313" key="3">
    <source>
        <dbReference type="RefSeq" id="XP_033581302.1"/>
    </source>
</evidence>
<reference evidence="1 3" key="1">
    <citation type="journal article" date="2020" name="Stud. Mycol.">
        <title>101 Dothideomycetes genomes: a test case for predicting lifestyles and emergence of pathogens.</title>
        <authorList>
            <person name="Haridas S."/>
            <person name="Albert R."/>
            <person name="Binder M."/>
            <person name="Bloem J."/>
            <person name="Labutti K."/>
            <person name="Salamov A."/>
            <person name="Andreopoulos B."/>
            <person name="Baker S."/>
            <person name="Barry K."/>
            <person name="Bills G."/>
            <person name="Bluhm B."/>
            <person name="Cannon C."/>
            <person name="Castanera R."/>
            <person name="Culley D."/>
            <person name="Daum C."/>
            <person name="Ezra D."/>
            <person name="Gonzalez J."/>
            <person name="Henrissat B."/>
            <person name="Kuo A."/>
            <person name="Liang C."/>
            <person name="Lipzen A."/>
            <person name="Lutzoni F."/>
            <person name="Magnuson J."/>
            <person name="Mondo S."/>
            <person name="Nolan M."/>
            <person name="Ohm R."/>
            <person name="Pangilinan J."/>
            <person name="Park H.-J."/>
            <person name="Ramirez L."/>
            <person name="Alfaro M."/>
            <person name="Sun H."/>
            <person name="Tritt A."/>
            <person name="Yoshinaga Y."/>
            <person name="Zwiers L.-H."/>
            <person name="Turgeon B."/>
            <person name="Goodwin S."/>
            <person name="Spatafora J."/>
            <person name="Crous P."/>
            <person name="Grigoriev I."/>
        </authorList>
    </citation>
    <scope>NUCLEOTIDE SEQUENCE</scope>
    <source>
        <strain evidence="1 3">CBS 304.34</strain>
    </source>
</reference>
<dbReference type="AlphaFoldDB" id="A0A6A6Z0L7"/>
<organism evidence="1">
    <name type="scientific">Mytilinidion resinicola</name>
    <dbReference type="NCBI Taxonomy" id="574789"/>
    <lineage>
        <taxon>Eukaryota</taxon>
        <taxon>Fungi</taxon>
        <taxon>Dikarya</taxon>
        <taxon>Ascomycota</taxon>
        <taxon>Pezizomycotina</taxon>
        <taxon>Dothideomycetes</taxon>
        <taxon>Pleosporomycetidae</taxon>
        <taxon>Mytilinidiales</taxon>
        <taxon>Mytilinidiaceae</taxon>
        <taxon>Mytilinidion</taxon>
    </lineage>
</organism>
<dbReference type="Pfam" id="PF21858">
    <property type="entry name" value="DUF6914"/>
    <property type="match status" value="1"/>
</dbReference>
<name>A0A6A6Z0L7_9PEZI</name>
<gene>
    <name evidence="1 3" type="ORF">BDZ99DRAFT_410806</name>
</gene>
<proteinExistence type="predicted"/>
<dbReference type="GeneID" id="54457494"/>
<sequence length="188" mass="20948">MPSNKPRLHLALYARPKHPGSYHYALFISPKGSRTHPPTTAIKHHVKNTLLNISGELTQPWRYERVDISDVYFEQRLLARIIIGKLTAPVEVVEKVIAAVPVYQVGEEYPDPGELNAGVFSCRTWVRDVLVELGTKAVVVGLTDWEGVQRAAVEYVERKKGEGRWSGEGKGEAGTVPLLDLLEGREVV</sequence>
<dbReference type="EMBL" id="MU003695">
    <property type="protein sequence ID" value="KAF2814338.1"/>
    <property type="molecule type" value="Genomic_DNA"/>
</dbReference>
<protein>
    <submittedName>
        <fullName evidence="1 3">Uncharacterized protein</fullName>
    </submittedName>
</protein>
<dbReference type="RefSeq" id="XP_033581302.1">
    <property type="nucleotide sequence ID" value="XM_033716601.1"/>
</dbReference>
<keyword evidence="2" id="KW-1185">Reference proteome</keyword>
<reference evidence="3" key="3">
    <citation type="submission" date="2025-04" db="UniProtKB">
        <authorList>
            <consortium name="RefSeq"/>
        </authorList>
    </citation>
    <scope>IDENTIFICATION</scope>
    <source>
        <strain evidence="3">CBS 304.34</strain>
    </source>
</reference>
<dbReference type="Proteomes" id="UP000504636">
    <property type="component" value="Unplaced"/>
</dbReference>
<evidence type="ECO:0000313" key="1">
    <source>
        <dbReference type="EMBL" id="KAF2814338.1"/>
    </source>
</evidence>
<dbReference type="OrthoDB" id="2679825at2759"/>
<feature type="non-terminal residue" evidence="1">
    <location>
        <position position="188"/>
    </location>
</feature>
<dbReference type="InterPro" id="IPR054208">
    <property type="entry name" value="DUF6914"/>
</dbReference>
<reference evidence="3" key="2">
    <citation type="submission" date="2020-04" db="EMBL/GenBank/DDBJ databases">
        <authorList>
            <consortium name="NCBI Genome Project"/>
        </authorList>
    </citation>
    <scope>NUCLEOTIDE SEQUENCE</scope>
    <source>
        <strain evidence="3">CBS 304.34</strain>
    </source>
</reference>
<accession>A0A6A6Z0L7</accession>